<keyword evidence="1" id="KW-0812">Transmembrane</keyword>
<feature type="transmembrane region" description="Helical" evidence="1">
    <location>
        <begin position="27"/>
        <end position="48"/>
    </location>
</feature>
<keyword evidence="3" id="KW-1185">Reference proteome</keyword>
<sequence>MTATIPATSSHTAPRHTSLELGPLTRAAVGLVGAGLTAACALAIIRYAAGLSPDHPGAHLVAVAIHVAAVLPAVPLGAWLMLSRKGTPRHKFLGKIWVLLMVVTALSALFIRQANDGQFSPIHLFVPLTLHGAWQAVATIRRGDIAGHRKALMGLYLGALALPGLFSFLPDRLMGTWLLG</sequence>
<proteinExistence type="predicted"/>
<dbReference type="Proteomes" id="UP001379235">
    <property type="component" value="Unassembled WGS sequence"/>
</dbReference>
<dbReference type="RefSeq" id="WP_339969228.1">
    <property type="nucleotide sequence ID" value="NZ_JBBHJY010000010.1"/>
</dbReference>
<accession>A0ABU8SCU6</accession>
<evidence type="ECO:0000256" key="1">
    <source>
        <dbReference type="SAM" id="Phobius"/>
    </source>
</evidence>
<gene>
    <name evidence="2" type="ORF">WG900_17555</name>
</gene>
<keyword evidence="1" id="KW-0472">Membrane</keyword>
<keyword evidence="1" id="KW-1133">Transmembrane helix</keyword>
<reference evidence="2 3" key="1">
    <citation type="submission" date="2024-03" db="EMBL/GenBank/DDBJ databases">
        <authorList>
            <person name="Jo J.-H."/>
        </authorList>
    </citation>
    <scope>NUCLEOTIDE SEQUENCE [LARGE SCALE GENOMIC DNA]</scope>
    <source>
        <strain evidence="2 3">AS3R-12</strain>
    </source>
</reference>
<evidence type="ECO:0000313" key="2">
    <source>
        <dbReference type="EMBL" id="MEJ6011722.1"/>
    </source>
</evidence>
<name>A0ABU8SCU6_9SPHN</name>
<dbReference type="InterPro" id="IPR018750">
    <property type="entry name" value="DUF2306_membrane"/>
</dbReference>
<comment type="caution">
    <text evidence="2">The sequence shown here is derived from an EMBL/GenBank/DDBJ whole genome shotgun (WGS) entry which is preliminary data.</text>
</comment>
<feature type="transmembrane region" description="Helical" evidence="1">
    <location>
        <begin position="92"/>
        <end position="110"/>
    </location>
</feature>
<feature type="transmembrane region" description="Helical" evidence="1">
    <location>
        <begin position="152"/>
        <end position="169"/>
    </location>
</feature>
<dbReference type="EMBL" id="JBBHJY010000010">
    <property type="protein sequence ID" value="MEJ6011722.1"/>
    <property type="molecule type" value="Genomic_DNA"/>
</dbReference>
<feature type="transmembrane region" description="Helical" evidence="1">
    <location>
        <begin position="122"/>
        <end position="140"/>
    </location>
</feature>
<protein>
    <submittedName>
        <fullName evidence="2">DUF2306 domain-containing protein</fullName>
    </submittedName>
</protein>
<dbReference type="Pfam" id="PF10067">
    <property type="entry name" value="DUF2306"/>
    <property type="match status" value="1"/>
</dbReference>
<organism evidence="2 3">
    <name type="scientific">Novosphingobium aquae</name>
    <dbReference type="NCBI Taxonomy" id="3133435"/>
    <lineage>
        <taxon>Bacteria</taxon>
        <taxon>Pseudomonadati</taxon>
        <taxon>Pseudomonadota</taxon>
        <taxon>Alphaproteobacteria</taxon>
        <taxon>Sphingomonadales</taxon>
        <taxon>Sphingomonadaceae</taxon>
        <taxon>Novosphingobium</taxon>
    </lineage>
</organism>
<feature type="transmembrane region" description="Helical" evidence="1">
    <location>
        <begin position="60"/>
        <end position="80"/>
    </location>
</feature>
<evidence type="ECO:0000313" key="3">
    <source>
        <dbReference type="Proteomes" id="UP001379235"/>
    </source>
</evidence>